<gene>
    <name evidence="2" type="ORF">KGQ19_24895</name>
</gene>
<dbReference type="Proteomes" id="UP000730482">
    <property type="component" value="Unassembled WGS sequence"/>
</dbReference>
<dbReference type="InterPro" id="IPR047650">
    <property type="entry name" value="Transpos_IS110"/>
</dbReference>
<accession>A0ABS5KVN4</accession>
<feature type="domain" description="Transposase IS116/IS110/IS902 C-terminal" evidence="1">
    <location>
        <begin position="19"/>
        <end position="101"/>
    </location>
</feature>
<keyword evidence="3" id="KW-1185">Reference proteome</keyword>
<comment type="caution">
    <text evidence="2">The sequence shown here is derived from an EMBL/GenBank/DDBJ whole genome shotgun (WGS) entry which is preliminary data.</text>
</comment>
<reference evidence="2 3" key="1">
    <citation type="submission" date="2020-02" db="EMBL/GenBank/DDBJ databases">
        <title>Acidophilic actinobacteria isolated from forest soil.</title>
        <authorList>
            <person name="Golinska P."/>
        </authorList>
    </citation>
    <scope>NUCLEOTIDE SEQUENCE [LARGE SCALE GENOMIC DNA]</scope>
    <source>
        <strain evidence="2 3">NL8</strain>
    </source>
</reference>
<dbReference type="RefSeq" id="WP_212012253.1">
    <property type="nucleotide sequence ID" value="NZ_JAAFYZ010000092.1"/>
</dbReference>
<dbReference type="PANTHER" id="PTHR33055">
    <property type="entry name" value="TRANSPOSASE FOR INSERTION SEQUENCE ELEMENT IS1111A"/>
    <property type="match status" value="1"/>
</dbReference>
<organism evidence="2 3">
    <name type="scientific">Catenulispora pinistramenti</name>
    <dbReference type="NCBI Taxonomy" id="2705254"/>
    <lineage>
        <taxon>Bacteria</taxon>
        <taxon>Bacillati</taxon>
        <taxon>Actinomycetota</taxon>
        <taxon>Actinomycetes</taxon>
        <taxon>Catenulisporales</taxon>
        <taxon>Catenulisporaceae</taxon>
        <taxon>Catenulispora</taxon>
    </lineage>
</organism>
<evidence type="ECO:0000313" key="3">
    <source>
        <dbReference type="Proteomes" id="UP000730482"/>
    </source>
</evidence>
<dbReference type="PANTHER" id="PTHR33055:SF3">
    <property type="entry name" value="PUTATIVE TRANSPOSASE FOR IS117-RELATED"/>
    <property type="match status" value="1"/>
</dbReference>
<dbReference type="InterPro" id="IPR003346">
    <property type="entry name" value="Transposase_20"/>
</dbReference>
<evidence type="ECO:0000259" key="1">
    <source>
        <dbReference type="Pfam" id="PF02371"/>
    </source>
</evidence>
<protein>
    <submittedName>
        <fullName evidence="2">IS110 family transposase</fullName>
    </submittedName>
</protein>
<name>A0ABS5KVN4_9ACTN</name>
<feature type="non-terminal residue" evidence="2">
    <location>
        <position position="1"/>
    </location>
</feature>
<dbReference type="Pfam" id="PF02371">
    <property type="entry name" value="Transposase_20"/>
    <property type="match status" value="1"/>
</dbReference>
<evidence type="ECO:0000313" key="2">
    <source>
        <dbReference type="EMBL" id="MBS2550108.1"/>
    </source>
</evidence>
<dbReference type="EMBL" id="JAAFYZ010000092">
    <property type="protein sequence ID" value="MBS2550108.1"/>
    <property type="molecule type" value="Genomic_DNA"/>
</dbReference>
<sequence>HTLEGQLTALLQAHPLSPILTSMPGIGVRIAAALLVTIGDGRTFPDADHLASYAGLSPATKSSGSSIKGEHAPRRGNRQLKRAMFLSAFSALHDPASRAYYDRHRHSGKTHTQALLRLARRRITVLFAMLRDGSLYESRPATT</sequence>
<proteinExistence type="predicted"/>